<feature type="coiled-coil region" evidence="5">
    <location>
        <begin position="364"/>
        <end position="426"/>
    </location>
</feature>
<dbReference type="PROSITE" id="PS00397">
    <property type="entry name" value="RECOMBINASES_1"/>
    <property type="match status" value="1"/>
</dbReference>
<evidence type="ECO:0000256" key="4">
    <source>
        <dbReference type="PROSITE-ProRule" id="PRU10137"/>
    </source>
</evidence>
<dbReference type="PANTHER" id="PTHR30461:SF2">
    <property type="entry name" value="SERINE RECOMBINASE PINE-RELATED"/>
    <property type="match status" value="1"/>
</dbReference>
<dbReference type="InterPro" id="IPR038109">
    <property type="entry name" value="DNA_bind_recomb_sf"/>
</dbReference>
<dbReference type="Gene3D" id="3.40.50.1390">
    <property type="entry name" value="Resolvase, N-terminal catalytic domain"/>
    <property type="match status" value="1"/>
</dbReference>
<dbReference type="Pfam" id="PF00239">
    <property type="entry name" value="Resolvase"/>
    <property type="match status" value="1"/>
</dbReference>
<feature type="domain" description="Resolvase/invertase-type recombinase catalytic" evidence="6">
    <location>
        <begin position="3"/>
        <end position="151"/>
    </location>
</feature>
<keyword evidence="9" id="KW-1185">Reference proteome</keyword>
<comment type="caution">
    <text evidence="8">The sequence shown here is derived from an EMBL/GenBank/DDBJ whole genome shotgun (WGS) entry which is preliminary data.</text>
</comment>
<protein>
    <submittedName>
        <fullName evidence="8">Recombinase family protein</fullName>
    </submittedName>
</protein>
<dbReference type="PANTHER" id="PTHR30461">
    <property type="entry name" value="DNA-INVERTASE FROM LAMBDOID PROPHAGE"/>
    <property type="match status" value="1"/>
</dbReference>
<organism evidence="8 9">
    <name type="scientific">Pedobacter fastidiosus</name>
    <dbReference type="NCBI Taxonomy" id="2765361"/>
    <lineage>
        <taxon>Bacteria</taxon>
        <taxon>Pseudomonadati</taxon>
        <taxon>Bacteroidota</taxon>
        <taxon>Sphingobacteriia</taxon>
        <taxon>Sphingobacteriales</taxon>
        <taxon>Sphingobacteriaceae</taxon>
        <taxon>Pedobacter</taxon>
    </lineage>
</organism>
<dbReference type="Gene3D" id="3.90.1750.20">
    <property type="entry name" value="Putative Large Serine Recombinase, Chain B, Domain 2"/>
    <property type="match status" value="1"/>
</dbReference>
<keyword evidence="5" id="KW-0175">Coiled coil</keyword>
<evidence type="ECO:0000259" key="6">
    <source>
        <dbReference type="PROSITE" id="PS51736"/>
    </source>
</evidence>
<sequence>MKTAVLYIRVSTDEQAEKGYSLNHQKEVLEKYCEINKIAVKRIFTEDFSAKSFNRPEWKKLIDFLKKNKEESTLILFTRWDRFSRNIGEAYQTIASLKKINIESKAIEQPLNLDVPENKLMLAIYLAIPEIENDRKGLSTKAGIRQARKEGRVTGRAPLGYKNRTDEDGNKYIIKKEPEASIIKWIFDQIERNIFSSENIWQIACEKGLICSRNNFHYLLKNPLYYGKVVVLKNQNEDAYLIQSKHQPIIKEDQFKNVQNILSTRLKRKGLCIFAPDNFILRGFLHCPRCGLKLTSSTRRDGRLPRYFYHCHSACRYRIRAEAINNKFIEEINACCINQGVVRSFIKTMINAHKNQLEPISKKNKKLSLEIHALNKKINRARDLQYQEQINKEEYDSISYPYLKKLEFLEKEVQELNSELISWRSLKAISKSALRSLGNLQSLFYSSNPGGKRKLISSIIGESVIFDGKKFQLNQFNKVYNLIQEINLKLTDRDKCLDINNVKPDNNSFTLDNIFISQLREVADLESTVPEFDRYGEKIKNILISGKIMQMTDLKKTRIRKKRIARKIVLKRWIIETLR</sequence>
<dbReference type="InterPro" id="IPR006118">
    <property type="entry name" value="Recombinase_CS"/>
</dbReference>
<evidence type="ECO:0000313" key="9">
    <source>
        <dbReference type="Proteomes" id="UP000652755"/>
    </source>
</evidence>
<keyword evidence="3" id="KW-0233">DNA recombination</keyword>
<evidence type="ECO:0000256" key="5">
    <source>
        <dbReference type="SAM" id="Coils"/>
    </source>
</evidence>
<evidence type="ECO:0000313" key="8">
    <source>
        <dbReference type="EMBL" id="MBC6110308.1"/>
    </source>
</evidence>
<name>A0ABR7KQN1_9SPHI</name>
<dbReference type="SUPFAM" id="SSF53041">
    <property type="entry name" value="Resolvase-like"/>
    <property type="match status" value="1"/>
</dbReference>
<accession>A0ABR7KQN1</accession>
<dbReference type="InterPro" id="IPR050639">
    <property type="entry name" value="SSR_resolvase"/>
</dbReference>
<reference evidence="8 9" key="1">
    <citation type="submission" date="2020-08" db="EMBL/GenBank/DDBJ databases">
        <authorList>
            <person name="Sun Q."/>
            <person name="Inoue M."/>
        </authorList>
    </citation>
    <scope>NUCLEOTIDE SEQUENCE [LARGE SCALE GENOMIC DNA]</scope>
    <source>
        <strain evidence="8 9">CCM 8938</strain>
    </source>
</reference>
<evidence type="ECO:0000256" key="1">
    <source>
        <dbReference type="ARBA" id="ARBA00022908"/>
    </source>
</evidence>
<proteinExistence type="predicted"/>
<dbReference type="RefSeq" id="WP_187070783.1">
    <property type="nucleotide sequence ID" value="NZ_JACRYL010000006.1"/>
</dbReference>
<feature type="domain" description="Recombinase" evidence="7">
    <location>
        <begin position="158"/>
        <end position="268"/>
    </location>
</feature>
<keyword evidence="1" id="KW-0229">DNA integration</keyword>
<dbReference type="InterPro" id="IPR011109">
    <property type="entry name" value="DNA_bind_recombinase_dom"/>
</dbReference>
<dbReference type="CDD" id="cd03768">
    <property type="entry name" value="SR_ResInv"/>
    <property type="match status" value="1"/>
</dbReference>
<dbReference type="Pfam" id="PF07508">
    <property type="entry name" value="Recombinase"/>
    <property type="match status" value="1"/>
</dbReference>
<evidence type="ECO:0000259" key="7">
    <source>
        <dbReference type="PROSITE" id="PS51737"/>
    </source>
</evidence>
<evidence type="ECO:0000256" key="2">
    <source>
        <dbReference type="ARBA" id="ARBA00023125"/>
    </source>
</evidence>
<dbReference type="Proteomes" id="UP000652755">
    <property type="component" value="Unassembled WGS sequence"/>
</dbReference>
<gene>
    <name evidence="8" type="ORF">H7U22_07715</name>
</gene>
<dbReference type="SMART" id="SM00857">
    <property type="entry name" value="Resolvase"/>
    <property type="match status" value="1"/>
</dbReference>
<feature type="active site" description="O-(5'-phospho-DNA)-serine intermediate" evidence="4">
    <location>
        <position position="11"/>
    </location>
</feature>
<dbReference type="PROSITE" id="PS51737">
    <property type="entry name" value="RECOMBINASE_DNA_BIND"/>
    <property type="match status" value="1"/>
</dbReference>
<dbReference type="EMBL" id="JACRYL010000006">
    <property type="protein sequence ID" value="MBC6110308.1"/>
    <property type="molecule type" value="Genomic_DNA"/>
</dbReference>
<dbReference type="PROSITE" id="PS51736">
    <property type="entry name" value="RECOMBINASES_3"/>
    <property type="match status" value="1"/>
</dbReference>
<evidence type="ECO:0000256" key="3">
    <source>
        <dbReference type="ARBA" id="ARBA00023172"/>
    </source>
</evidence>
<dbReference type="InterPro" id="IPR036162">
    <property type="entry name" value="Resolvase-like_N_sf"/>
</dbReference>
<keyword evidence="2" id="KW-0238">DNA-binding</keyword>
<dbReference type="InterPro" id="IPR006119">
    <property type="entry name" value="Resolv_N"/>
</dbReference>